<evidence type="ECO:0000256" key="1">
    <source>
        <dbReference type="ARBA" id="ARBA00006534"/>
    </source>
</evidence>
<protein>
    <submittedName>
        <fullName evidence="5">Cyanophycinase</fullName>
        <ecNumber evidence="5">3.4.15.6</ecNumber>
    </submittedName>
</protein>
<evidence type="ECO:0000256" key="3">
    <source>
        <dbReference type="ARBA" id="ARBA00022801"/>
    </source>
</evidence>
<evidence type="ECO:0000313" key="5">
    <source>
        <dbReference type="EMBL" id="OIQ76622.1"/>
    </source>
</evidence>
<comment type="similarity">
    <text evidence="1">Belongs to the peptidase S51 family.</text>
</comment>
<dbReference type="InterPro" id="IPR029062">
    <property type="entry name" value="Class_I_gatase-like"/>
</dbReference>
<dbReference type="GO" id="GO:0008236">
    <property type="term" value="F:serine-type peptidase activity"/>
    <property type="evidence" value="ECO:0007669"/>
    <property type="project" value="UniProtKB-KW"/>
</dbReference>
<keyword evidence="5" id="KW-0121">Carboxypeptidase</keyword>
<evidence type="ECO:0000256" key="2">
    <source>
        <dbReference type="ARBA" id="ARBA00022670"/>
    </source>
</evidence>
<proteinExistence type="inferred from homology"/>
<reference evidence="5" key="1">
    <citation type="submission" date="2016-10" db="EMBL/GenBank/DDBJ databases">
        <title>Sequence of Gallionella enrichment culture.</title>
        <authorList>
            <person name="Poehlein A."/>
            <person name="Muehling M."/>
            <person name="Daniel R."/>
        </authorList>
    </citation>
    <scope>NUCLEOTIDE SEQUENCE</scope>
</reference>
<dbReference type="AlphaFoldDB" id="A0A1J5PYY8"/>
<dbReference type="SUPFAM" id="SSF52317">
    <property type="entry name" value="Class I glutamine amidotransferase-like"/>
    <property type="match status" value="1"/>
</dbReference>
<evidence type="ECO:0000256" key="4">
    <source>
        <dbReference type="ARBA" id="ARBA00022825"/>
    </source>
</evidence>
<keyword evidence="2" id="KW-0645">Protease</keyword>
<dbReference type="PANTHER" id="PTHR36175:SF1">
    <property type="entry name" value="CYANOPHYCINASE"/>
    <property type="match status" value="1"/>
</dbReference>
<dbReference type="Gene3D" id="3.40.50.880">
    <property type="match status" value="1"/>
</dbReference>
<keyword evidence="4" id="KW-0720">Serine protease</keyword>
<keyword evidence="3 5" id="KW-0378">Hydrolase</keyword>
<dbReference type="InterPro" id="IPR005320">
    <property type="entry name" value="Peptidase_S51"/>
</dbReference>
<sequence length="238" mass="25903">MGNRINVKPGSIALVGSGEYLPVMLEVERELLVGRPSKYVQIPLAAGLESDESLDYWVKLGQEQAERLGVEAISIRVRNQDDANDPTHALLVRGAGLIYLSGGNPSHLAKSLNGTTLWKAIVDEWKNGAVLAGCSAGAMALTGWVPALRRPFQEPTPGLGLLPHLRVLPHFDRMFARIPELLSRFSDVPEGVSILGIDEDTALVGGPHKWTVKGRQSVWLINGSHREEFHPGDDIETP</sequence>
<organism evidence="5">
    <name type="scientific">mine drainage metagenome</name>
    <dbReference type="NCBI Taxonomy" id="410659"/>
    <lineage>
        <taxon>unclassified sequences</taxon>
        <taxon>metagenomes</taxon>
        <taxon>ecological metagenomes</taxon>
    </lineage>
</organism>
<dbReference type="CDD" id="cd03129">
    <property type="entry name" value="GAT1_Peptidase_E_like"/>
    <property type="match status" value="1"/>
</dbReference>
<dbReference type="Pfam" id="PF03575">
    <property type="entry name" value="Peptidase_S51"/>
    <property type="match status" value="1"/>
</dbReference>
<gene>
    <name evidence="5" type="primary">cphB</name>
    <name evidence="5" type="ORF">GALL_416950</name>
</gene>
<dbReference type="EC" id="3.4.15.6" evidence="5"/>
<accession>A0A1J5PYY8</accession>
<name>A0A1J5PYY8_9ZZZZ</name>
<dbReference type="PANTHER" id="PTHR36175">
    <property type="entry name" value="CYANOPHYCINASE"/>
    <property type="match status" value="1"/>
</dbReference>
<comment type="caution">
    <text evidence="5">The sequence shown here is derived from an EMBL/GenBank/DDBJ whole genome shotgun (WGS) entry which is preliminary data.</text>
</comment>
<dbReference type="EMBL" id="MLJW01001818">
    <property type="protein sequence ID" value="OIQ76622.1"/>
    <property type="molecule type" value="Genomic_DNA"/>
</dbReference>
<dbReference type="GO" id="GO:0004180">
    <property type="term" value="F:carboxypeptidase activity"/>
    <property type="evidence" value="ECO:0007669"/>
    <property type="project" value="UniProtKB-KW"/>
</dbReference>
<dbReference type="GO" id="GO:0006508">
    <property type="term" value="P:proteolysis"/>
    <property type="evidence" value="ECO:0007669"/>
    <property type="project" value="UniProtKB-KW"/>
</dbReference>
<dbReference type="GO" id="GO:0008241">
    <property type="term" value="F:peptidyl-dipeptidase activity"/>
    <property type="evidence" value="ECO:0007669"/>
    <property type="project" value="UniProtKB-EC"/>
</dbReference>